<reference evidence="2" key="2">
    <citation type="journal article" date="2024" name="Plant">
        <title>Genomic evolution and insights into agronomic trait innovations of Sesamum species.</title>
        <authorList>
            <person name="Miao H."/>
            <person name="Wang L."/>
            <person name="Qu L."/>
            <person name="Liu H."/>
            <person name="Sun Y."/>
            <person name="Le M."/>
            <person name="Wang Q."/>
            <person name="Wei S."/>
            <person name="Zheng Y."/>
            <person name="Lin W."/>
            <person name="Duan Y."/>
            <person name="Cao H."/>
            <person name="Xiong S."/>
            <person name="Wang X."/>
            <person name="Wei L."/>
            <person name="Li C."/>
            <person name="Ma Q."/>
            <person name="Ju M."/>
            <person name="Zhao R."/>
            <person name="Li G."/>
            <person name="Mu C."/>
            <person name="Tian Q."/>
            <person name="Mei H."/>
            <person name="Zhang T."/>
            <person name="Gao T."/>
            <person name="Zhang H."/>
        </authorList>
    </citation>
    <scope>NUCLEOTIDE SEQUENCE</scope>
    <source>
        <strain evidence="2">3651</strain>
    </source>
</reference>
<organism evidence="2 3">
    <name type="scientific">Sesamum alatum</name>
    <dbReference type="NCBI Taxonomy" id="300844"/>
    <lineage>
        <taxon>Eukaryota</taxon>
        <taxon>Viridiplantae</taxon>
        <taxon>Streptophyta</taxon>
        <taxon>Embryophyta</taxon>
        <taxon>Tracheophyta</taxon>
        <taxon>Spermatophyta</taxon>
        <taxon>Magnoliopsida</taxon>
        <taxon>eudicotyledons</taxon>
        <taxon>Gunneridae</taxon>
        <taxon>Pentapetalae</taxon>
        <taxon>asterids</taxon>
        <taxon>lamiids</taxon>
        <taxon>Lamiales</taxon>
        <taxon>Pedaliaceae</taxon>
        <taxon>Sesamum</taxon>
    </lineage>
</organism>
<gene>
    <name evidence="2" type="ORF">Salat_2125900</name>
</gene>
<feature type="compositionally biased region" description="Polar residues" evidence="1">
    <location>
        <begin position="30"/>
        <end position="45"/>
    </location>
</feature>
<reference evidence="2" key="1">
    <citation type="submission" date="2020-06" db="EMBL/GenBank/DDBJ databases">
        <authorList>
            <person name="Li T."/>
            <person name="Hu X."/>
            <person name="Zhang T."/>
            <person name="Song X."/>
            <person name="Zhang H."/>
            <person name="Dai N."/>
            <person name="Sheng W."/>
            <person name="Hou X."/>
            <person name="Wei L."/>
        </authorList>
    </citation>
    <scope>NUCLEOTIDE SEQUENCE</scope>
    <source>
        <strain evidence="2">3651</strain>
        <tissue evidence="2">Leaf</tissue>
    </source>
</reference>
<evidence type="ECO:0000313" key="2">
    <source>
        <dbReference type="EMBL" id="KAK4421753.1"/>
    </source>
</evidence>
<feature type="compositionally biased region" description="Low complexity" evidence="1">
    <location>
        <begin position="125"/>
        <end position="134"/>
    </location>
</feature>
<evidence type="ECO:0000313" key="3">
    <source>
        <dbReference type="Proteomes" id="UP001293254"/>
    </source>
</evidence>
<dbReference type="EMBL" id="JACGWO010000008">
    <property type="protein sequence ID" value="KAK4421753.1"/>
    <property type="molecule type" value="Genomic_DNA"/>
</dbReference>
<evidence type="ECO:0000256" key="1">
    <source>
        <dbReference type="SAM" id="MobiDB-lite"/>
    </source>
</evidence>
<proteinExistence type="predicted"/>
<protein>
    <submittedName>
        <fullName evidence="2">Uncharacterized protein</fullName>
    </submittedName>
</protein>
<feature type="compositionally biased region" description="Low complexity" evidence="1">
    <location>
        <begin position="86"/>
        <end position="97"/>
    </location>
</feature>
<dbReference type="AlphaFoldDB" id="A0AAE1Y285"/>
<comment type="caution">
    <text evidence="2">The sequence shown here is derived from an EMBL/GenBank/DDBJ whole genome shotgun (WGS) entry which is preliminary data.</text>
</comment>
<accession>A0AAE1Y285</accession>
<feature type="compositionally biased region" description="Basic and acidic residues" evidence="1">
    <location>
        <begin position="102"/>
        <end position="111"/>
    </location>
</feature>
<name>A0AAE1Y285_9LAMI</name>
<sequence>MSHFCFADKLIMARANRLCAKKGTLPPSVVPQTDSSQPNASTTHSIGGRSLGTLGTSIGLNTPIPPSSSAIEVAGEETESTARTQPYSPKPHTTKPPSKGKKIAEGPSEPKKRQRKNCSKDSRSSRSSKWSQAPSKKRKVKEAAEEAESLKLISKVIECQNSILNPFVGQDSWELYQSCLLPRDQVVLAPTAYTHVEEHHAHALTQAIAFRHNPSLKCTYGQKEKFVADAKLAQSEASRLAAEEKIK</sequence>
<dbReference type="Proteomes" id="UP001293254">
    <property type="component" value="Unassembled WGS sequence"/>
</dbReference>
<keyword evidence="3" id="KW-1185">Reference proteome</keyword>
<feature type="region of interest" description="Disordered" evidence="1">
    <location>
        <begin position="28"/>
        <end position="142"/>
    </location>
</feature>